<dbReference type="EMBL" id="NDYN01000001">
    <property type="protein sequence ID" value="OUT08943.1"/>
    <property type="molecule type" value="Genomic_DNA"/>
</dbReference>
<accession>A0A1Y5MP04</accession>
<dbReference type="EMBL" id="NDYN01000010">
    <property type="protein sequence ID" value="OUT06893.1"/>
    <property type="molecule type" value="Genomic_DNA"/>
</dbReference>
<keyword evidence="1" id="KW-0812">Transmembrane</keyword>
<sequence length="110" mass="12948">MRKVEIHYLWYVVFIGTIGSIISFFKSSRKKCFSHFFNRILDGVFSAYIVYELVFYFCQDMKVSYASCGIGAWFGSDALVMVRDFFLAKYGIGPFPRCKDDWDGNERRRD</sequence>
<reference evidence="3 4" key="1">
    <citation type="submission" date="2017-04" db="EMBL/GenBank/DDBJ databases">
        <title>Complete genome of Campylobacter concisus ATCC 33237T and draft genomes for an additional eight well characterized C. concisus strains.</title>
        <authorList>
            <person name="Cornelius A.J."/>
            <person name="Miller W.G."/>
            <person name="Lastovica A.J."/>
            <person name="On S.L."/>
            <person name="French N.P."/>
            <person name="Vandenberg O."/>
            <person name="Biggs P.J."/>
        </authorList>
    </citation>
    <scope>NUCLEOTIDE SEQUENCE [LARGE SCALE GENOMIC DNA]</scope>
    <source>
        <strain evidence="3 4">CCUG 19995</strain>
    </source>
</reference>
<evidence type="ECO:0008006" key="5">
    <source>
        <dbReference type="Google" id="ProtNLM"/>
    </source>
</evidence>
<dbReference type="Pfam" id="PF16083">
    <property type="entry name" value="Phage_holin_3_3"/>
    <property type="match status" value="1"/>
</dbReference>
<protein>
    <recommendedName>
        <fullName evidence="5">Holin</fullName>
    </recommendedName>
</protein>
<evidence type="ECO:0000313" key="4">
    <source>
        <dbReference type="Proteomes" id="UP000196317"/>
    </source>
</evidence>
<evidence type="ECO:0000313" key="3">
    <source>
        <dbReference type="EMBL" id="OUT08943.1"/>
    </source>
</evidence>
<dbReference type="Proteomes" id="UP000196317">
    <property type="component" value="Unassembled WGS sequence"/>
</dbReference>
<name>A0A1Y5MP04_9BACT</name>
<feature type="transmembrane region" description="Helical" evidence="1">
    <location>
        <begin position="37"/>
        <end position="57"/>
    </location>
</feature>
<dbReference type="AlphaFoldDB" id="A0A1Y5MP04"/>
<evidence type="ECO:0000256" key="1">
    <source>
        <dbReference type="SAM" id="Phobius"/>
    </source>
</evidence>
<proteinExistence type="predicted"/>
<gene>
    <name evidence="3" type="ORF">B9N65_00980</name>
    <name evidence="2" type="ORF">B9N65_09945</name>
</gene>
<evidence type="ECO:0000313" key="2">
    <source>
        <dbReference type="EMBL" id="OUT06893.1"/>
    </source>
</evidence>
<dbReference type="InterPro" id="IPR032126">
    <property type="entry name" value="LydA_holin"/>
</dbReference>
<comment type="caution">
    <text evidence="3">The sequence shown here is derived from an EMBL/GenBank/DDBJ whole genome shotgun (WGS) entry which is preliminary data.</text>
</comment>
<feature type="transmembrane region" description="Helical" evidence="1">
    <location>
        <begin position="6"/>
        <end position="25"/>
    </location>
</feature>
<organism evidence="3 4">
    <name type="scientific">Campylobacter concisus</name>
    <dbReference type="NCBI Taxonomy" id="199"/>
    <lineage>
        <taxon>Bacteria</taxon>
        <taxon>Pseudomonadati</taxon>
        <taxon>Campylobacterota</taxon>
        <taxon>Epsilonproteobacteria</taxon>
        <taxon>Campylobacterales</taxon>
        <taxon>Campylobacteraceae</taxon>
        <taxon>Campylobacter</taxon>
    </lineage>
</organism>
<keyword evidence="1" id="KW-1133">Transmembrane helix</keyword>
<dbReference type="RefSeq" id="WP_087582440.1">
    <property type="nucleotide sequence ID" value="NZ_NDYN01000001.1"/>
</dbReference>
<keyword evidence="1" id="KW-0472">Membrane</keyword>